<evidence type="ECO:0000256" key="3">
    <source>
        <dbReference type="ARBA" id="ARBA00010441"/>
    </source>
</evidence>
<evidence type="ECO:0000256" key="4">
    <source>
        <dbReference type="ARBA" id="ARBA00013174"/>
    </source>
</evidence>
<dbReference type="InterPro" id="IPR043130">
    <property type="entry name" value="CDP-OH_PTrfase_TM_dom"/>
</dbReference>
<keyword evidence="6" id="KW-0444">Lipid biosynthesis</keyword>
<evidence type="ECO:0000256" key="1">
    <source>
        <dbReference type="ARBA" id="ARBA00000287"/>
    </source>
</evidence>
<keyword evidence="12" id="KW-0594">Phospholipid biosynthesis</keyword>
<dbReference type="GO" id="GO:0016020">
    <property type="term" value="C:membrane"/>
    <property type="evidence" value="ECO:0007669"/>
    <property type="project" value="InterPro"/>
</dbReference>
<feature type="transmembrane region" description="Helical" evidence="16">
    <location>
        <begin position="131"/>
        <end position="153"/>
    </location>
</feature>
<dbReference type="PANTHER" id="PTHR14269">
    <property type="entry name" value="CDP-DIACYLGLYCEROL--GLYCEROL-3-PHOSPHATE 3-PHOSPHATIDYLTRANSFERASE-RELATED"/>
    <property type="match status" value="1"/>
</dbReference>
<accession>A0A1I5PHD2</accession>
<evidence type="ECO:0000313" key="18">
    <source>
        <dbReference type="Proteomes" id="UP000199306"/>
    </source>
</evidence>
<dbReference type="GO" id="GO:0008654">
    <property type="term" value="P:phospholipid biosynthetic process"/>
    <property type="evidence" value="ECO:0007669"/>
    <property type="project" value="UniProtKB-KW"/>
</dbReference>
<comment type="catalytic activity">
    <reaction evidence="1">
        <text>a CDP-1,2-diacyl-sn-glycerol + L-serine = a 1,2-diacyl-sn-glycero-3-phospho-L-serine + CMP + H(+)</text>
        <dbReference type="Rhea" id="RHEA:16913"/>
        <dbReference type="ChEBI" id="CHEBI:15378"/>
        <dbReference type="ChEBI" id="CHEBI:33384"/>
        <dbReference type="ChEBI" id="CHEBI:57262"/>
        <dbReference type="ChEBI" id="CHEBI:58332"/>
        <dbReference type="ChEBI" id="CHEBI:60377"/>
        <dbReference type="EC" id="2.7.8.8"/>
    </reaction>
</comment>
<dbReference type="Proteomes" id="UP000199306">
    <property type="component" value="Unassembled WGS sequence"/>
</dbReference>
<evidence type="ECO:0000256" key="2">
    <source>
        <dbReference type="ARBA" id="ARBA00004127"/>
    </source>
</evidence>
<evidence type="ECO:0000256" key="11">
    <source>
        <dbReference type="ARBA" id="ARBA00023136"/>
    </source>
</evidence>
<dbReference type="OrthoDB" id="9777147at2"/>
<keyword evidence="13" id="KW-1208">Phospholipid metabolism</keyword>
<keyword evidence="7 15" id="KW-0808">Transferase</keyword>
<dbReference type="EC" id="2.7.8.8" evidence="4"/>
<dbReference type="InterPro" id="IPR050324">
    <property type="entry name" value="CDP-alcohol_PTase-I"/>
</dbReference>
<gene>
    <name evidence="17" type="ORF">SAMN04515674_102459</name>
</gene>
<keyword evidence="9 16" id="KW-1133">Transmembrane helix</keyword>
<evidence type="ECO:0000256" key="6">
    <source>
        <dbReference type="ARBA" id="ARBA00022516"/>
    </source>
</evidence>
<dbReference type="EMBL" id="FOXH01000002">
    <property type="protein sequence ID" value="SFP32951.1"/>
    <property type="molecule type" value="Genomic_DNA"/>
</dbReference>
<feature type="transmembrane region" description="Helical" evidence="16">
    <location>
        <begin position="159"/>
        <end position="179"/>
    </location>
</feature>
<feature type="transmembrane region" description="Helical" evidence="16">
    <location>
        <begin position="98"/>
        <end position="119"/>
    </location>
</feature>
<dbReference type="InterPro" id="IPR048254">
    <property type="entry name" value="CDP_ALCOHOL_P_TRANSF_CS"/>
</dbReference>
<comment type="subcellular location">
    <subcellularLocation>
        <location evidence="2">Endomembrane system</location>
        <topology evidence="2">Multi-pass membrane protein</topology>
    </subcellularLocation>
</comment>
<evidence type="ECO:0000256" key="16">
    <source>
        <dbReference type="SAM" id="Phobius"/>
    </source>
</evidence>
<sequence>MNIAKHLPNTMTCTHLLCGCFGILNVFEGNLVLASVLLVIGGVLDFFDGFVARLLHVSSPMGKELDSIADMVTFGALPAFMMLNLLESSCSGLCSTGLFGFHKPYIAFMLAVFSALRLAKFNVDTRQTSSFIGVPTPANALVIASLPLIELYQPEYKEYIMNFNVLLVYTVVMSYLMVSELPLFALKFKTFGWKDNQIKYIFLITSVLLLILLKFVAIPLIIFLYIVFSVFGNLTKKKITDN</sequence>
<evidence type="ECO:0000256" key="9">
    <source>
        <dbReference type="ARBA" id="ARBA00022989"/>
    </source>
</evidence>
<evidence type="ECO:0000313" key="17">
    <source>
        <dbReference type="EMBL" id="SFP32951.1"/>
    </source>
</evidence>
<evidence type="ECO:0000256" key="8">
    <source>
        <dbReference type="ARBA" id="ARBA00022692"/>
    </source>
</evidence>
<evidence type="ECO:0000256" key="13">
    <source>
        <dbReference type="ARBA" id="ARBA00023264"/>
    </source>
</evidence>
<evidence type="ECO:0000256" key="12">
    <source>
        <dbReference type="ARBA" id="ARBA00023209"/>
    </source>
</evidence>
<dbReference type="InterPro" id="IPR000462">
    <property type="entry name" value="CDP-OH_P_trans"/>
</dbReference>
<keyword evidence="18" id="KW-1185">Reference proteome</keyword>
<feature type="transmembrane region" description="Helical" evidence="16">
    <location>
        <begin position="67"/>
        <end position="86"/>
    </location>
</feature>
<keyword evidence="11 16" id="KW-0472">Membrane</keyword>
<dbReference type="NCBIfam" id="TIGR00473">
    <property type="entry name" value="pssA"/>
    <property type="match status" value="1"/>
</dbReference>
<dbReference type="PROSITE" id="PS00379">
    <property type="entry name" value="CDP_ALCOHOL_P_TRANSF"/>
    <property type="match status" value="1"/>
</dbReference>
<protein>
    <recommendedName>
        <fullName evidence="5">CDP-diacylglycerol--serine O-phosphatidyltransferase</fullName>
        <ecNumber evidence="4">2.7.8.8</ecNumber>
    </recommendedName>
    <alternativeName>
        <fullName evidence="14">Phosphatidylserine synthase</fullName>
    </alternativeName>
</protein>
<evidence type="ECO:0000256" key="10">
    <source>
        <dbReference type="ARBA" id="ARBA00023098"/>
    </source>
</evidence>
<name>A0A1I5PHD2_9BACT</name>
<dbReference type="GO" id="GO:0003882">
    <property type="term" value="F:CDP-diacylglycerol-serine O-phosphatidyltransferase activity"/>
    <property type="evidence" value="ECO:0007669"/>
    <property type="project" value="UniProtKB-EC"/>
</dbReference>
<reference evidence="17 18" key="1">
    <citation type="submission" date="2016-10" db="EMBL/GenBank/DDBJ databases">
        <authorList>
            <person name="de Groot N.N."/>
        </authorList>
    </citation>
    <scope>NUCLEOTIDE SEQUENCE [LARGE SCALE GENOMIC DNA]</scope>
    <source>
        <strain evidence="18">E92,LMG 26720,CCM 7988</strain>
    </source>
</reference>
<organism evidence="17 18">
    <name type="scientific">Pseudarcicella hirudinis</name>
    <dbReference type="NCBI Taxonomy" id="1079859"/>
    <lineage>
        <taxon>Bacteria</taxon>
        <taxon>Pseudomonadati</taxon>
        <taxon>Bacteroidota</taxon>
        <taxon>Cytophagia</taxon>
        <taxon>Cytophagales</taxon>
        <taxon>Flectobacillaceae</taxon>
        <taxon>Pseudarcicella</taxon>
    </lineage>
</organism>
<dbReference type="Pfam" id="PF01066">
    <property type="entry name" value="CDP-OH_P_transf"/>
    <property type="match status" value="1"/>
</dbReference>
<dbReference type="PANTHER" id="PTHR14269:SF61">
    <property type="entry name" value="CDP-DIACYLGLYCEROL--SERINE O-PHOSPHATIDYLTRANSFERASE"/>
    <property type="match status" value="1"/>
</dbReference>
<evidence type="ECO:0000256" key="5">
    <source>
        <dbReference type="ARBA" id="ARBA00017171"/>
    </source>
</evidence>
<dbReference type="STRING" id="1079859.SAMN04515674_102459"/>
<dbReference type="Gene3D" id="1.20.120.1760">
    <property type="match status" value="1"/>
</dbReference>
<dbReference type="AlphaFoldDB" id="A0A1I5PHD2"/>
<proteinExistence type="inferred from homology"/>
<feature type="transmembrane region" description="Helical" evidence="16">
    <location>
        <begin position="200"/>
        <end position="228"/>
    </location>
</feature>
<evidence type="ECO:0000256" key="14">
    <source>
        <dbReference type="ARBA" id="ARBA00032361"/>
    </source>
</evidence>
<dbReference type="GO" id="GO:0012505">
    <property type="term" value="C:endomembrane system"/>
    <property type="evidence" value="ECO:0007669"/>
    <property type="project" value="UniProtKB-SubCell"/>
</dbReference>
<dbReference type="PROSITE" id="PS51257">
    <property type="entry name" value="PROKAR_LIPOPROTEIN"/>
    <property type="match status" value="1"/>
</dbReference>
<evidence type="ECO:0000256" key="7">
    <source>
        <dbReference type="ARBA" id="ARBA00022679"/>
    </source>
</evidence>
<keyword evidence="8 16" id="KW-0812">Transmembrane</keyword>
<keyword evidence="10" id="KW-0443">Lipid metabolism</keyword>
<dbReference type="InterPro" id="IPR004533">
    <property type="entry name" value="CDP-diaglyc--ser_O-PTrfase"/>
</dbReference>
<comment type="similarity">
    <text evidence="3 15">Belongs to the CDP-alcohol phosphatidyltransferase class-I family.</text>
</comment>
<evidence type="ECO:0000256" key="15">
    <source>
        <dbReference type="RuleBase" id="RU003750"/>
    </source>
</evidence>